<sequence>MKVDGFKVEVVPIVYYKNTSLERAIDRLFVEVDRAYRDGVNILILSDRGVDENHVPIPSLLAVSALNQYLVRTKKRTRVALILESGEPREVHHFATLLGYGACAINPYLAQDTIKELIESNMLDKDYYAAVDDYNNAVLHGIVKIASKMG</sequence>
<dbReference type="InterPro" id="IPR013785">
    <property type="entry name" value="Aldolase_TIM"/>
</dbReference>
<dbReference type="Pfam" id="PF04898">
    <property type="entry name" value="Glu_syn_central"/>
    <property type="match status" value="1"/>
</dbReference>
<gene>
    <name evidence="2" type="ORF">LEA_05262</name>
</gene>
<dbReference type="AlphaFoldDB" id="K1U5L9"/>
<dbReference type="SUPFAM" id="SSF51395">
    <property type="entry name" value="FMN-linked oxidoreductases"/>
    <property type="match status" value="1"/>
</dbReference>
<dbReference type="InterPro" id="IPR006982">
    <property type="entry name" value="Glu_synth_centr_N"/>
</dbReference>
<evidence type="ECO:0000313" key="2">
    <source>
        <dbReference type="EMBL" id="EKC75339.1"/>
    </source>
</evidence>
<feature type="non-terminal residue" evidence="2">
    <location>
        <position position="150"/>
    </location>
</feature>
<protein>
    <submittedName>
        <fullName evidence="2">Protein containing Glutamate synthase, central-N domain protein</fullName>
        <ecNumber evidence="2">1.4.-.-</ecNumber>
    </submittedName>
</protein>
<dbReference type="EC" id="1.4.-.-" evidence="2"/>
<dbReference type="Gene3D" id="3.20.20.70">
    <property type="entry name" value="Aldolase class I"/>
    <property type="match status" value="1"/>
</dbReference>
<feature type="domain" description="Glutamate synthase central-N" evidence="1">
    <location>
        <begin position="4"/>
        <end position="150"/>
    </location>
</feature>
<evidence type="ECO:0000259" key="1">
    <source>
        <dbReference type="Pfam" id="PF04898"/>
    </source>
</evidence>
<dbReference type="GO" id="GO:0015930">
    <property type="term" value="F:glutamate synthase activity"/>
    <property type="evidence" value="ECO:0007669"/>
    <property type="project" value="InterPro"/>
</dbReference>
<organism evidence="2">
    <name type="scientific">human gut metagenome</name>
    <dbReference type="NCBI Taxonomy" id="408170"/>
    <lineage>
        <taxon>unclassified sequences</taxon>
        <taxon>metagenomes</taxon>
        <taxon>organismal metagenomes</taxon>
    </lineage>
</organism>
<accession>K1U5L9</accession>
<reference evidence="2" key="1">
    <citation type="journal article" date="2013" name="Environ. Microbiol.">
        <title>Microbiota from the distal guts of lean and obese adolescents exhibit partial functional redundancy besides clear differences in community structure.</title>
        <authorList>
            <person name="Ferrer M."/>
            <person name="Ruiz A."/>
            <person name="Lanza F."/>
            <person name="Haange S.B."/>
            <person name="Oberbach A."/>
            <person name="Till H."/>
            <person name="Bargiela R."/>
            <person name="Campoy C."/>
            <person name="Segura M.T."/>
            <person name="Richter M."/>
            <person name="von Bergen M."/>
            <person name="Seifert J."/>
            <person name="Suarez A."/>
        </authorList>
    </citation>
    <scope>NUCLEOTIDE SEQUENCE</scope>
</reference>
<dbReference type="EMBL" id="AJWY01003441">
    <property type="protein sequence ID" value="EKC75339.1"/>
    <property type="molecule type" value="Genomic_DNA"/>
</dbReference>
<keyword evidence="2" id="KW-0560">Oxidoreductase</keyword>
<proteinExistence type="predicted"/>
<comment type="caution">
    <text evidence="2">The sequence shown here is derived from an EMBL/GenBank/DDBJ whole genome shotgun (WGS) entry which is preliminary data.</text>
</comment>
<name>K1U5L9_9ZZZZ</name>